<comment type="cofactor">
    <cofactor evidence="1">
        <name>[4Fe-4S] cluster</name>
        <dbReference type="ChEBI" id="CHEBI:49883"/>
    </cofactor>
</comment>
<dbReference type="GO" id="GO:0046872">
    <property type="term" value="F:metal ion binding"/>
    <property type="evidence" value="ECO:0007669"/>
    <property type="project" value="UniProtKB-KW"/>
</dbReference>
<dbReference type="InterPro" id="IPR006638">
    <property type="entry name" value="Elp3/MiaA/NifB-like_rSAM"/>
</dbReference>
<dbReference type="SUPFAM" id="SSF102114">
    <property type="entry name" value="Radical SAM enzymes"/>
    <property type="match status" value="1"/>
</dbReference>
<dbReference type="SFLD" id="SFLDG01082">
    <property type="entry name" value="B12-binding_domain_containing"/>
    <property type="match status" value="1"/>
</dbReference>
<keyword evidence="2" id="KW-0949">S-adenosyl-L-methionine</keyword>
<dbReference type="SFLD" id="SFLDG01095">
    <property type="entry name" value="Uncharacterised_Radical_SAM_Su"/>
    <property type="match status" value="1"/>
</dbReference>
<evidence type="ECO:0000256" key="4">
    <source>
        <dbReference type="ARBA" id="ARBA00023004"/>
    </source>
</evidence>
<evidence type="ECO:0000256" key="2">
    <source>
        <dbReference type="ARBA" id="ARBA00022691"/>
    </source>
</evidence>
<dbReference type="PANTHER" id="PTHR43409:SF4">
    <property type="entry name" value="RADICAL SAM SUPERFAMILY PROTEIN"/>
    <property type="match status" value="1"/>
</dbReference>
<keyword evidence="5" id="KW-0411">Iron-sulfur</keyword>
<protein>
    <submittedName>
        <fullName evidence="7">Coproporphyrinogen III oxidase</fullName>
    </submittedName>
</protein>
<proteinExistence type="predicted"/>
<evidence type="ECO:0000313" key="8">
    <source>
        <dbReference type="Proteomes" id="UP000095492"/>
    </source>
</evidence>
<dbReference type="InterPro" id="IPR007197">
    <property type="entry name" value="rSAM"/>
</dbReference>
<dbReference type="STRING" id="39490.ERS852448_01670"/>
<accession>A0A173TT27</accession>
<dbReference type="OrthoDB" id="9777636at2"/>
<dbReference type="InterPro" id="IPR058240">
    <property type="entry name" value="rSAM_sf"/>
</dbReference>
<dbReference type="Pfam" id="PF04055">
    <property type="entry name" value="Radical_SAM"/>
    <property type="match status" value="1"/>
</dbReference>
<dbReference type="CDD" id="cd01335">
    <property type="entry name" value="Radical_SAM"/>
    <property type="match status" value="1"/>
</dbReference>
<keyword evidence="4" id="KW-0408">Iron</keyword>
<dbReference type="SMART" id="SM00729">
    <property type="entry name" value="Elp3"/>
    <property type="match status" value="1"/>
</dbReference>
<dbReference type="Gene3D" id="3.20.20.70">
    <property type="entry name" value="Aldolase class I"/>
    <property type="match status" value="1"/>
</dbReference>
<evidence type="ECO:0000256" key="5">
    <source>
        <dbReference type="ARBA" id="ARBA00023014"/>
    </source>
</evidence>
<dbReference type="SFLD" id="SFLDS00029">
    <property type="entry name" value="Radical_SAM"/>
    <property type="match status" value="1"/>
</dbReference>
<reference evidence="7 8" key="1">
    <citation type="submission" date="2015-09" db="EMBL/GenBank/DDBJ databases">
        <authorList>
            <consortium name="Pathogen Informatics"/>
        </authorList>
    </citation>
    <scope>NUCLEOTIDE SEQUENCE [LARGE SCALE GENOMIC DNA]</scope>
    <source>
        <strain evidence="7 8">2789STDY5608891</strain>
    </source>
</reference>
<dbReference type="GeneID" id="97391831"/>
<dbReference type="InterPro" id="IPR013785">
    <property type="entry name" value="Aldolase_TIM"/>
</dbReference>
<sequence>MNYDGMIYRPPSEAYSLILQVTVGCAHNHCTFCTMYKEKSFHVKPLREVEEDLKEARSYYGNRSLRIFLADGDALVLSQEKLCTILRLCRQYFPKTERITSYGTAQDILQKSKEELQELHELGLDMIYLGAESGSPEILKHIHKGVTVEEYVRAAERLRGTGIRLSVTLISGLGGQKMLEEHAVASAKLITAMKPDYLGFLTLLLEPGAPMLQEVKAGTMQLLTPAQVLEEMELFLTHVDSEGTVFRSNHASNYISLAGNLNRDIPAMLEKIQKSRERDAFKNESMRRL</sequence>
<evidence type="ECO:0000256" key="3">
    <source>
        <dbReference type="ARBA" id="ARBA00022723"/>
    </source>
</evidence>
<evidence type="ECO:0000259" key="6">
    <source>
        <dbReference type="PROSITE" id="PS51918"/>
    </source>
</evidence>
<dbReference type="PROSITE" id="PS51918">
    <property type="entry name" value="RADICAL_SAM"/>
    <property type="match status" value="1"/>
</dbReference>
<dbReference type="InterPro" id="IPR051198">
    <property type="entry name" value="BchE-like"/>
</dbReference>
<keyword evidence="3" id="KW-0479">Metal-binding</keyword>
<dbReference type="PANTHER" id="PTHR43409">
    <property type="entry name" value="ANAEROBIC MAGNESIUM-PROTOPORPHYRIN IX MONOMETHYL ESTER CYCLASE-RELATED"/>
    <property type="match status" value="1"/>
</dbReference>
<dbReference type="GO" id="GO:0051536">
    <property type="term" value="F:iron-sulfur cluster binding"/>
    <property type="evidence" value="ECO:0007669"/>
    <property type="project" value="UniProtKB-KW"/>
</dbReference>
<dbReference type="GO" id="GO:0003824">
    <property type="term" value="F:catalytic activity"/>
    <property type="evidence" value="ECO:0007669"/>
    <property type="project" value="InterPro"/>
</dbReference>
<dbReference type="RefSeq" id="WP_055290294.1">
    <property type="nucleotide sequence ID" value="NZ_CP173382.1"/>
</dbReference>
<gene>
    <name evidence="7" type="ORF">ERS852448_01670</name>
</gene>
<dbReference type="AlphaFoldDB" id="A0A173TT27"/>
<evidence type="ECO:0000256" key="1">
    <source>
        <dbReference type="ARBA" id="ARBA00001966"/>
    </source>
</evidence>
<organism evidence="7 8">
    <name type="scientific">Eubacterium ramulus</name>
    <dbReference type="NCBI Taxonomy" id="39490"/>
    <lineage>
        <taxon>Bacteria</taxon>
        <taxon>Bacillati</taxon>
        <taxon>Bacillota</taxon>
        <taxon>Clostridia</taxon>
        <taxon>Eubacteriales</taxon>
        <taxon>Eubacteriaceae</taxon>
        <taxon>Eubacterium</taxon>
    </lineage>
</organism>
<name>A0A173TT27_EUBRA</name>
<feature type="domain" description="Radical SAM core" evidence="6">
    <location>
        <begin position="9"/>
        <end position="247"/>
    </location>
</feature>
<dbReference type="EMBL" id="CYYA01000010">
    <property type="protein sequence ID" value="CUN05821.1"/>
    <property type="molecule type" value="Genomic_DNA"/>
</dbReference>
<dbReference type="Proteomes" id="UP000095492">
    <property type="component" value="Unassembled WGS sequence"/>
</dbReference>
<evidence type="ECO:0000313" key="7">
    <source>
        <dbReference type="EMBL" id="CUN05821.1"/>
    </source>
</evidence>